<proteinExistence type="predicted"/>
<gene>
    <name evidence="1" type="ORF">B4088_0435</name>
</gene>
<reference evidence="1 2" key="1">
    <citation type="submission" date="2015-09" db="EMBL/GenBank/DDBJ databases">
        <title>Bacillus cereus food isolates.</title>
        <authorList>
            <person name="Boekhorst J."/>
        </authorList>
    </citation>
    <scope>NUCLEOTIDE SEQUENCE [LARGE SCALE GENOMIC DNA]</scope>
    <source>
        <strain evidence="1 2">B4088</strain>
    </source>
</reference>
<protein>
    <submittedName>
        <fullName evidence="1">Uncharacterized protein</fullName>
    </submittedName>
</protein>
<organism evidence="1 2">
    <name type="scientific">Bacillus cereus</name>
    <dbReference type="NCBI Taxonomy" id="1396"/>
    <lineage>
        <taxon>Bacteria</taxon>
        <taxon>Bacillati</taxon>
        <taxon>Bacillota</taxon>
        <taxon>Bacilli</taxon>
        <taxon>Bacillales</taxon>
        <taxon>Bacillaceae</taxon>
        <taxon>Bacillus</taxon>
        <taxon>Bacillus cereus group</taxon>
    </lineage>
</organism>
<evidence type="ECO:0000313" key="1">
    <source>
        <dbReference type="EMBL" id="KZD71974.1"/>
    </source>
</evidence>
<evidence type="ECO:0000313" key="2">
    <source>
        <dbReference type="Proteomes" id="UP000076482"/>
    </source>
</evidence>
<dbReference type="AlphaFoldDB" id="A0A161TA50"/>
<accession>A0A161TA50</accession>
<dbReference type="Proteomes" id="UP000076482">
    <property type="component" value="Unassembled WGS sequence"/>
</dbReference>
<dbReference type="PATRIC" id="fig|1396.535.peg.4186"/>
<sequence length="253" mass="29282">MEMKQLLLQTAIQKHKEIAGKISHTNLEEVHQEMKQNFAQFRVMQSYLNGTLDQVGIPNQTQVNNQPNNHNINTNNPNTLNTLSNNPTQEPTDEELLKRPNHYKFIRDIVGGYVDGLFHGDRPYKFPETYVKRLKVENGAILKVVGEEMQIKGLTYKFEIVKKLNEPNFDRREINDCIIAEQSGKLYIESTKANKPLHHFDGFDFSSIIFISDKDRINWNLRAGNIVDICYNVKNPNIISVIMNHSKLRKVYA</sequence>
<dbReference type="EMBL" id="LJKE01000015">
    <property type="protein sequence ID" value="KZD71974.1"/>
    <property type="molecule type" value="Genomic_DNA"/>
</dbReference>
<comment type="caution">
    <text evidence="1">The sequence shown here is derived from an EMBL/GenBank/DDBJ whole genome shotgun (WGS) entry which is preliminary data.</text>
</comment>
<dbReference type="RefSeq" id="WP_063259664.1">
    <property type="nucleotide sequence ID" value="NZ_LJKE01000015.1"/>
</dbReference>
<name>A0A161TA50_BACCE</name>